<feature type="domain" description="HTH lysR-type" evidence="5">
    <location>
        <begin position="3"/>
        <end position="60"/>
    </location>
</feature>
<keyword evidence="7" id="KW-1185">Reference proteome</keyword>
<dbReference type="InterPro" id="IPR050950">
    <property type="entry name" value="HTH-type_LysR_regulators"/>
</dbReference>
<evidence type="ECO:0000256" key="2">
    <source>
        <dbReference type="ARBA" id="ARBA00023015"/>
    </source>
</evidence>
<dbReference type="RefSeq" id="WP_378219516.1">
    <property type="nucleotide sequence ID" value="NZ_JBHRTK010000006.1"/>
</dbReference>
<dbReference type="SUPFAM" id="SSF46785">
    <property type="entry name" value="Winged helix' DNA-binding domain"/>
    <property type="match status" value="1"/>
</dbReference>
<dbReference type="EMBL" id="JBHRTK010000006">
    <property type="protein sequence ID" value="MFC3205765.1"/>
    <property type="molecule type" value="Genomic_DNA"/>
</dbReference>
<evidence type="ECO:0000313" key="6">
    <source>
        <dbReference type="EMBL" id="MFC3205765.1"/>
    </source>
</evidence>
<name>A0ABV7K8G8_9HYPH</name>
<organism evidence="6 7">
    <name type="scientific">Aquamicrobium soli</name>
    <dbReference type="NCBI Taxonomy" id="1811518"/>
    <lineage>
        <taxon>Bacteria</taxon>
        <taxon>Pseudomonadati</taxon>
        <taxon>Pseudomonadota</taxon>
        <taxon>Alphaproteobacteria</taxon>
        <taxon>Hyphomicrobiales</taxon>
        <taxon>Phyllobacteriaceae</taxon>
        <taxon>Aquamicrobium</taxon>
    </lineage>
</organism>
<dbReference type="Gene3D" id="1.10.10.10">
    <property type="entry name" value="Winged helix-like DNA-binding domain superfamily/Winged helix DNA-binding domain"/>
    <property type="match status" value="1"/>
</dbReference>
<sequence>MQFSFRALQYVVATAEAGSVNGGAQLVNSSQPSVSAAIAQIEARLGVALFVRHHARGMTTTAAGQRFVNEARILLNHARDFARNAETLGATVTGEITVGSFVTLATRFMPGLLAEFARRAPGITVNLQEGNQQEILDGLVSGRLELALAYAYAVPDDIKAQRLTELPPYVLVSPEHRLAGRRRISIHDIGGDPFILLDLPISRNYFLNLFLTHGIEPHIAYRSRSPELIRNLIGHGRGYTIHNVLPRHGLNYDGGRIVALSIAEQVAPVQVVALSLRRQKMRPAAELFASFLAESFTPGGLFGANSAADSLPAESDGRAGSNP</sequence>
<dbReference type="SUPFAM" id="SSF53850">
    <property type="entry name" value="Periplasmic binding protein-like II"/>
    <property type="match status" value="1"/>
</dbReference>
<dbReference type="PANTHER" id="PTHR30419">
    <property type="entry name" value="HTH-TYPE TRANSCRIPTIONAL REGULATOR YBHD"/>
    <property type="match status" value="1"/>
</dbReference>
<evidence type="ECO:0000259" key="5">
    <source>
        <dbReference type="PROSITE" id="PS50931"/>
    </source>
</evidence>
<protein>
    <submittedName>
        <fullName evidence="6">LysR substrate-binding domain-containing protein</fullName>
    </submittedName>
</protein>
<dbReference type="Pfam" id="PF03466">
    <property type="entry name" value="LysR_substrate"/>
    <property type="match status" value="1"/>
</dbReference>
<dbReference type="Gene3D" id="3.40.190.10">
    <property type="entry name" value="Periplasmic binding protein-like II"/>
    <property type="match status" value="2"/>
</dbReference>
<comment type="similarity">
    <text evidence="1">Belongs to the LysR transcriptional regulatory family.</text>
</comment>
<dbReference type="Pfam" id="PF00126">
    <property type="entry name" value="HTH_1"/>
    <property type="match status" value="1"/>
</dbReference>
<evidence type="ECO:0000256" key="1">
    <source>
        <dbReference type="ARBA" id="ARBA00009437"/>
    </source>
</evidence>
<dbReference type="InterPro" id="IPR036388">
    <property type="entry name" value="WH-like_DNA-bd_sf"/>
</dbReference>
<keyword evidence="3" id="KW-0238">DNA-binding</keyword>
<keyword evidence="2" id="KW-0805">Transcription regulation</keyword>
<gene>
    <name evidence="6" type="ORF">ACFOHJ_06030</name>
</gene>
<comment type="caution">
    <text evidence="6">The sequence shown here is derived from an EMBL/GenBank/DDBJ whole genome shotgun (WGS) entry which is preliminary data.</text>
</comment>
<dbReference type="Proteomes" id="UP001595583">
    <property type="component" value="Unassembled WGS sequence"/>
</dbReference>
<reference evidence="7" key="1">
    <citation type="journal article" date="2019" name="Int. J. Syst. Evol. Microbiol.">
        <title>The Global Catalogue of Microorganisms (GCM) 10K type strain sequencing project: providing services to taxonomists for standard genome sequencing and annotation.</title>
        <authorList>
            <consortium name="The Broad Institute Genomics Platform"/>
            <consortium name="The Broad Institute Genome Sequencing Center for Infectious Disease"/>
            <person name="Wu L."/>
            <person name="Ma J."/>
        </authorList>
    </citation>
    <scope>NUCLEOTIDE SEQUENCE [LARGE SCALE GENOMIC DNA]</scope>
    <source>
        <strain evidence="7">KCTC 52165</strain>
    </source>
</reference>
<evidence type="ECO:0000256" key="3">
    <source>
        <dbReference type="ARBA" id="ARBA00023125"/>
    </source>
</evidence>
<evidence type="ECO:0000256" key="4">
    <source>
        <dbReference type="ARBA" id="ARBA00023163"/>
    </source>
</evidence>
<proteinExistence type="inferred from homology"/>
<dbReference type="InterPro" id="IPR005119">
    <property type="entry name" value="LysR_subst-bd"/>
</dbReference>
<keyword evidence="4" id="KW-0804">Transcription</keyword>
<evidence type="ECO:0000313" key="7">
    <source>
        <dbReference type="Proteomes" id="UP001595583"/>
    </source>
</evidence>
<accession>A0ABV7K8G8</accession>
<dbReference type="InterPro" id="IPR000847">
    <property type="entry name" value="LysR_HTH_N"/>
</dbReference>
<dbReference type="InterPro" id="IPR036390">
    <property type="entry name" value="WH_DNA-bd_sf"/>
</dbReference>
<dbReference type="PROSITE" id="PS50931">
    <property type="entry name" value="HTH_LYSR"/>
    <property type="match status" value="1"/>
</dbReference>